<dbReference type="Pfam" id="PF05227">
    <property type="entry name" value="CHASE3"/>
    <property type="match status" value="1"/>
</dbReference>
<keyword evidence="12" id="KW-0472">Membrane</keyword>
<dbReference type="CDD" id="cd00082">
    <property type="entry name" value="HisKA"/>
    <property type="match status" value="1"/>
</dbReference>
<feature type="region of interest" description="Disordered" evidence="11">
    <location>
        <begin position="558"/>
        <end position="604"/>
    </location>
</feature>
<evidence type="ECO:0000313" key="15">
    <source>
        <dbReference type="EMBL" id="MBO2440520.1"/>
    </source>
</evidence>
<evidence type="ECO:0000256" key="7">
    <source>
        <dbReference type="ARBA" id="ARBA00022777"/>
    </source>
</evidence>
<dbReference type="Proteomes" id="UP000666915">
    <property type="component" value="Unassembled WGS sequence"/>
</dbReference>
<dbReference type="PANTHER" id="PTHR43304:SF1">
    <property type="entry name" value="PAC DOMAIN-CONTAINING PROTEIN"/>
    <property type="match status" value="1"/>
</dbReference>
<evidence type="ECO:0000256" key="12">
    <source>
        <dbReference type="SAM" id="Phobius"/>
    </source>
</evidence>
<feature type="compositionally biased region" description="Low complexity" evidence="11">
    <location>
        <begin position="578"/>
        <end position="598"/>
    </location>
</feature>
<protein>
    <recommendedName>
        <fullName evidence="3">histidine kinase</fullName>
        <ecNumber evidence="3">2.7.13.3</ecNumber>
    </recommendedName>
</protein>
<evidence type="ECO:0000259" key="14">
    <source>
        <dbReference type="PROSITE" id="PS50885"/>
    </source>
</evidence>
<keyword evidence="7" id="KW-0418">Kinase</keyword>
<dbReference type="SMART" id="SM00388">
    <property type="entry name" value="HisKA"/>
    <property type="match status" value="1"/>
</dbReference>
<dbReference type="Pfam" id="PF02518">
    <property type="entry name" value="HATPase_c"/>
    <property type="match status" value="1"/>
</dbReference>
<comment type="caution">
    <text evidence="15">The sequence shown here is derived from an EMBL/GenBank/DDBJ whole genome shotgun (WGS) entry which is preliminary data.</text>
</comment>
<feature type="domain" description="HAMP" evidence="14">
    <location>
        <begin position="254"/>
        <end position="306"/>
    </location>
</feature>
<sequence>MTDLPPPPETAPAAAPPGPHAGGGPPAERPARRRPAGDGPEGAGPSRRGLTVRAWFVLAGAVIAVLTVAAAVVMHSALGRTARASDRLVVTIAPAQVEADRMQMAMLNQETGVRGYALTGDRRFLQPYTDGLATERRSVLRLQELLAGEPRPRDDLAATERAIEAWRRDHGTVVIAQVARDGPGPRASATAARGKSAFDAVRATWAAQNRHLAQARADGRADLHRTRTVRNWILAGLLAVLLVTAGLLAVLLHYAVGRPLRILRLSSRRVADGDFDHVIGAHGPADVRDLARAVEAMRGRIKRALDQSTEREKTLQRQTAELDAQTVELRRSNAELEQFAYVASHDLQEPLRKVASFSQMLERRYADQLDDRARQYIGFAVDGAKRMQVLINDLLAFSRVGRLHQQQQTLPLGEPLERALANLDDALTSSGARVDAPDDLPEVTGDPTLLTMLWQNLVGNAVKFRSPGRDPVVRIACEREDDRWHLTVTDNGIGIPPEYQEKIFVIFQRLHGRDAYTGTGIGLALCKKIVEYHGGRIWLDPDRPDGARFHFTLPVLDRSGAGQDADGQDTPSETVLTSDPAASPDGPSAAAPSSSVSDLQGAGS</sequence>
<dbReference type="SMART" id="SM00387">
    <property type="entry name" value="HATPase_c"/>
    <property type="match status" value="1"/>
</dbReference>
<evidence type="ECO:0000256" key="10">
    <source>
        <dbReference type="SAM" id="Coils"/>
    </source>
</evidence>
<evidence type="ECO:0000256" key="9">
    <source>
        <dbReference type="ARBA" id="ARBA00023012"/>
    </source>
</evidence>
<reference evidence="15 16" key="1">
    <citation type="submission" date="2021-03" db="EMBL/GenBank/DDBJ databases">
        <authorList>
            <person name="Kanchanasin P."/>
            <person name="Saeng-In P."/>
            <person name="Phongsopitanun W."/>
            <person name="Yuki M."/>
            <person name="Kudo T."/>
            <person name="Ohkuma M."/>
            <person name="Tanasupawat S."/>
        </authorList>
    </citation>
    <scope>NUCLEOTIDE SEQUENCE [LARGE SCALE GENOMIC DNA]</scope>
    <source>
        <strain evidence="15 16">L46</strain>
    </source>
</reference>
<feature type="transmembrane region" description="Helical" evidence="12">
    <location>
        <begin position="54"/>
        <end position="78"/>
    </location>
</feature>
<evidence type="ECO:0000256" key="4">
    <source>
        <dbReference type="ARBA" id="ARBA00022553"/>
    </source>
</evidence>
<evidence type="ECO:0000256" key="5">
    <source>
        <dbReference type="ARBA" id="ARBA00022679"/>
    </source>
</evidence>
<evidence type="ECO:0000259" key="13">
    <source>
        <dbReference type="PROSITE" id="PS50109"/>
    </source>
</evidence>
<dbReference type="SMART" id="SM00304">
    <property type="entry name" value="HAMP"/>
    <property type="match status" value="1"/>
</dbReference>
<feature type="region of interest" description="Disordered" evidence="11">
    <location>
        <begin position="1"/>
        <end position="46"/>
    </location>
</feature>
<dbReference type="PANTHER" id="PTHR43304">
    <property type="entry name" value="PHYTOCHROME-LIKE PROTEIN CPH1"/>
    <property type="match status" value="1"/>
</dbReference>
<dbReference type="EMBL" id="JAGEOK010000015">
    <property type="protein sequence ID" value="MBO2440520.1"/>
    <property type="molecule type" value="Genomic_DNA"/>
</dbReference>
<dbReference type="Gene3D" id="1.10.287.130">
    <property type="match status" value="1"/>
</dbReference>
<evidence type="ECO:0000256" key="11">
    <source>
        <dbReference type="SAM" id="MobiDB-lite"/>
    </source>
</evidence>
<dbReference type="InterPro" id="IPR004358">
    <property type="entry name" value="Sig_transdc_His_kin-like_C"/>
</dbReference>
<dbReference type="InterPro" id="IPR003660">
    <property type="entry name" value="HAMP_dom"/>
</dbReference>
<feature type="transmembrane region" description="Helical" evidence="12">
    <location>
        <begin position="232"/>
        <end position="256"/>
    </location>
</feature>
<comment type="catalytic activity">
    <reaction evidence="1">
        <text>ATP + protein L-histidine = ADP + protein N-phospho-L-histidine.</text>
        <dbReference type="EC" id="2.7.13.3"/>
    </reaction>
</comment>
<keyword evidence="6 12" id="KW-0812">Transmembrane</keyword>
<dbReference type="Gene3D" id="6.10.340.10">
    <property type="match status" value="1"/>
</dbReference>
<gene>
    <name evidence="15" type="ORF">J4557_23615</name>
</gene>
<accession>A0ABS3R2P3</accession>
<evidence type="ECO:0000256" key="1">
    <source>
        <dbReference type="ARBA" id="ARBA00000085"/>
    </source>
</evidence>
<dbReference type="SUPFAM" id="SSF158472">
    <property type="entry name" value="HAMP domain-like"/>
    <property type="match status" value="1"/>
</dbReference>
<name>A0ABS3R2P3_9ACTN</name>
<dbReference type="RefSeq" id="WP_208268917.1">
    <property type="nucleotide sequence ID" value="NZ_BAAAGM010000078.1"/>
</dbReference>
<keyword evidence="5" id="KW-0808">Transferase</keyword>
<dbReference type="EC" id="2.7.13.3" evidence="3"/>
<dbReference type="Pfam" id="PF00512">
    <property type="entry name" value="HisKA"/>
    <property type="match status" value="1"/>
</dbReference>
<feature type="compositionally biased region" description="Pro residues" evidence="11">
    <location>
        <begin position="1"/>
        <end position="19"/>
    </location>
</feature>
<keyword evidence="16" id="KW-1185">Reference proteome</keyword>
<evidence type="ECO:0000256" key="3">
    <source>
        <dbReference type="ARBA" id="ARBA00012438"/>
    </source>
</evidence>
<dbReference type="InterPro" id="IPR005467">
    <property type="entry name" value="His_kinase_dom"/>
</dbReference>
<dbReference type="Pfam" id="PF00672">
    <property type="entry name" value="HAMP"/>
    <property type="match status" value="1"/>
</dbReference>
<dbReference type="Gene3D" id="3.30.565.10">
    <property type="entry name" value="Histidine kinase-like ATPase, C-terminal domain"/>
    <property type="match status" value="1"/>
</dbReference>
<dbReference type="SUPFAM" id="SSF47384">
    <property type="entry name" value="Homodimeric domain of signal transducing histidine kinase"/>
    <property type="match status" value="1"/>
</dbReference>
<dbReference type="InterPro" id="IPR036097">
    <property type="entry name" value="HisK_dim/P_sf"/>
</dbReference>
<dbReference type="CDD" id="cd06225">
    <property type="entry name" value="HAMP"/>
    <property type="match status" value="1"/>
</dbReference>
<dbReference type="InterPro" id="IPR052162">
    <property type="entry name" value="Sensor_kinase/Photoreceptor"/>
</dbReference>
<evidence type="ECO:0000313" key="16">
    <source>
        <dbReference type="Proteomes" id="UP000666915"/>
    </source>
</evidence>
<keyword evidence="10" id="KW-0175">Coiled coil</keyword>
<keyword evidence="9" id="KW-0902">Two-component regulatory system</keyword>
<dbReference type="InterPro" id="IPR003594">
    <property type="entry name" value="HATPase_dom"/>
</dbReference>
<evidence type="ECO:0000256" key="8">
    <source>
        <dbReference type="ARBA" id="ARBA00022989"/>
    </source>
</evidence>
<organism evidence="15 16">
    <name type="scientific">Actinomadura nitritigenes</name>
    <dbReference type="NCBI Taxonomy" id="134602"/>
    <lineage>
        <taxon>Bacteria</taxon>
        <taxon>Bacillati</taxon>
        <taxon>Actinomycetota</taxon>
        <taxon>Actinomycetes</taxon>
        <taxon>Streptosporangiales</taxon>
        <taxon>Thermomonosporaceae</taxon>
        <taxon>Actinomadura</taxon>
    </lineage>
</organism>
<evidence type="ECO:0000256" key="6">
    <source>
        <dbReference type="ARBA" id="ARBA00022692"/>
    </source>
</evidence>
<feature type="coiled-coil region" evidence="10">
    <location>
        <begin position="287"/>
        <end position="337"/>
    </location>
</feature>
<feature type="domain" description="Histidine kinase" evidence="13">
    <location>
        <begin position="342"/>
        <end position="557"/>
    </location>
</feature>
<keyword evidence="8 12" id="KW-1133">Transmembrane helix</keyword>
<evidence type="ECO:0000256" key="2">
    <source>
        <dbReference type="ARBA" id="ARBA00004236"/>
    </source>
</evidence>
<dbReference type="PRINTS" id="PR00344">
    <property type="entry name" value="BCTRLSENSOR"/>
</dbReference>
<comment type="subcellular location">
    <subcellularLocation>
        <location evidence="2">Cell membrane</location>
    </subcellularLocation>
</comment>
<dbReference type="InterPro" id="IPR036890">
    <property type="entry name" value="HATPase_C_sf"/>
</dbReference>
<keyword evidence="4" id="KW-0597">Phosphoprotein</keyword>
<dbReference type="PROSITE" id="PS50109">
    <property type="entry name" value="HIS_KIN"/>
    <property type="match status" value="1"/>
</dbReference>
<dbReference type="PROSITE" id="PS50885">
    <property type="entry name" value="HAMP"/>
    <property type="match status" value="1"/>
</dbReference>
<dbReference type="SUPFAM" id="SSF55874">
    <property type="entry name" value="ATPase domain of HSP90 chaperone/DNA topoisomerase II/histidine kinase"/>
    <property type="match status" value="1"/>
</dbReference>
<dbReference type="InterPro" id="IPR003661">
    <property type="entry name" value="HisK_dim/P_dom"/>
</dbReference>
<proteinExistence type="predicted"/>
<dbReference type="InterPro" id="IPR007891">
    <property type="entry name" value="CHASE3"/>
</dbReference>